<evidence type="ECO:0000259" key="4">
    <source>
        <dbReference type="Pfam" id="PF20782"/>
    </source>
</evidence>
<dbReference type="STRING" id="553175.POREN0001_1501"/>
<dbReference type="InterPro" id="IPR049358">
    <property type="entry name" value="T6SS_TssR-like_C"/>
</dbReference>
<proteinExistence type="predicted"/>
<evidence type="ECO:0000259" key="1">
    <source>
        <dbReference type="Pfam" id="PF17643"/>
    </source>
</evidence>
<dbReference type="InterPro" id="IPR049359">
    <property type="entry name" value="T6SS_TssR-like_dom_2"/>
</dbReference>
<dbReference type="Proteomes" id="UP000004295">
    <property type="component" value="Unassembled WGS sequence"/>
</dbReference>
<sequence>MKIKVHQIIVGVGVCFLLLAACSPVNRLTKIKKTPREYVRNYCCGEAAIPNSPYKQGPWFVYSDRDDNTTFYNPGGKVPLKKASYLEPFVVIGQKGDYLRLVKYTPEVIENGRIKNRKQAEYYGWIHRDNLLLSSHAVTDLATGNSIKMITMIKNEKPLIRSSYFFSSDSLVIYKDPELLVPSGKIPFQTPIYQAKRTRDRSKTLIISSESINPDSTSSVISGWIPSSLLMPFGELLYMSYSSLPIHSFKFYNQRKEETQISEKLFTQLSQPNTSGSLSSLNSVSNIQMGDSLSVIETVLPVPVIDNRNNFVYSLSGKKIWQSDLRDIKENLTNMNIVFAFSGQQSVHKRFEQLVSSLQGMKRVLESRSPNYSFRVGAVIGFDKSNGRQKVIELSDNLDEVFSELERYSDRKNKMVAHYSEDAWDALQSSINMFKSYRKESNLVVLIGENGNAQEHMRASLIDNLADNNCRILACQLTSDDGNSFNNFVLQVEHLVKQSAKRISENKQDILVHSEQLKSTNQYVEQSDNIYRLDYPQHSMTQGWIIFPSKKQELPVDLLVSSADSLIREIQMDNQNILCCLQTAFTTTGTGRTKLDSLWLSTQNLPQSYSLSQKNHRALSLLSAQTNFPLSIQIPTEDLNKGDYYLLLNKSELENLRGFMEELTRLRVDYKYTGKEVTKKKKVKVCEDLPEYYTESKISKEASSYLNTRKVRKSIFKAYCKWIRSGKVYPMKKNDIRRLSLSEAQQEIFTMPSFKDDLRKIKVGDLLKKKIVTDVELDRLLDYLLKKRKELEDEITPANQMKINEEVFYKIDATKLP</sequence>
<name>C3JB58_POREA</name>
<feature type="domain" description="Type VI secretion system TssR-like C-terminal" evidence="3">
    <location>
        <begin position="643"/>
        <end position="817"/>
    </location>
</feature>
<dbReference type="eggNOG" id="COG2304">
    <property type="taxonomic scope" value="Bacteria"/>
</dbReference>
<feature type="domain" description="Type VI secretion system TssR-like VWA" evidence="4">
    <location>
        <begin position="289"/>
        <end position="587"/>
    </location>
</feature>
<evidence type="ECO:0000259" key="3">
    <source>
        <dbReference type="Pfam" id="PF20781"/>
    </source>
</evidence>
<dbReference type="Pfam" id="PF20780">
    <property type="entry name" value="TssR_M"/>
    <property type="match status" value="1"/>
</dbReference>
<dbReference type="InterPro" id="IPR049360">
    <property type="entry name" value="T6SS_TssR-like_VWA"/>
</dbReference>
<dbReference type="PROSITE" id="PS51257">
    <property type="entry name" value="PROKAR_LIPOPROTEIN"/>
    <property type="match status" value="1"/>
</dbReference>
<reference evidence="5 6" key="1">
    <citation type="submission" date="2009-04" db="EMBL/GenBank/DDBJ databases">
        <authorList>
            <person name="Sebastian Y."/>
            <person name="Madupu R."/>
            <person name="Durkin A.S."/>
            <person name="Torralba M."/>
            <person name="Methe B."/>
            <person name="Sutton G.G."/>
            <person name="Strausberg R.L."/>
            <person name="Nelson K.E."/>
        </authorList>
    </citation>
    <scope>NUCLEOTIDE SEQUENCE [LARGE SCALE GENOMIC DNA]</scope>
    <source>
        <strain evidence="6">ATCC 35406 / BCRC 14492 / JCM 8526 / NCTC 13058 / HG 370</strain>
    </source>
</reference>
<dbReference type="RefSeq" id="WP_004333937.1">
    <property type="nucleotide sequence ID" value="NZ_ACNN01000024.1"/>
</dbReference>
<gene>
    <name evidence="5" type="ORF">POREN0001_1501</name>
</gene>
<dbReference type="EMBL" id="ACNN01000024">
    <property type="protein sequence ID" value="EEN82567.1"/>
    <property type="molecule type" value="Genomic_DNA"/>
</dbReference>
<dbReference type="Pfam" id="PF20781">
    <property type="entry name" value="TssR_C"/>
    <property type="match status" value="1"/>
</dbReference>
<organism evidence="5 6">
    <name type="scientific">Porphyromonas endodontalis (strain ATCC 35406 / DSM 24491 / JCM 8526 / CCUG 16442 / BCRC 14492 / NCTC 13058 / HG 370)</name>
    <name type="common">Bacteroides endodontalis</name>
    <dbReference type="NCBI Taxonomy" id="553175"/>
    <lineage>
        <taxon>Bacteria</taxon>
        <taxon>Pseudomonadati</taxon>
        <taxon>Bacteroidota</taxon>
        <taxon>Bacteroidia</taxon>
        <taxon>Bacteroidales</taxon>
        <taxon>Porphyromonadaceae</taxon>
        <taxon>Porphyromonas</taxon>
    </lineage>
</organism>
<protein>
    <submittedName>
        <fullName evidence="5">Uncharacterized protein</fullName>
    </submittedName>
</protein>
<dbReference type="Pfam" id="PF20782">
    <property type="entry name" value="TssR_VWA"/>
    <property type="match status" value="1"/>
</dbReference>
<comment type="caution">
    <text evidence="5">The sequence shown here is derived from an EMBL/GenBank/DDBJ whole genome shotgun (WGS) entry which is preliminary data.</text>
</comment>
<feature type="domain" description="Type VI secretion system TssR-like second" evidence="2">
    <location>
        <begin position="148"/>
        <end position="232"/>
    </location>
</feature>
<evidence type="ECO:0000259" key="2">
    <source>
        <dbReference type="Pfam" id="PF20780"/>
    </source>
</evidence>
<dbReference type="Pfam" id="PF17643">
    <property type="entry name" value="TssR"/>
    <property type="match status" value="1"/>
</dbReference>
<dbReference type="AlphaFoldDB" id="C3JB58"/>
<dbReference type="GeneID" id="93364845"/>
<evidence type="ECO:0000313" key="5">
    <source>
        <dbReference type="EMBL" id="EEN82567.1"/>
    </source>
</evidence>
<keyword evidence="6" id="KW-1185">Reference proteome</keyword>
<accession>C3JB58</accession>
<evidence type="ECO:0000313" key="6">
    <source>
        <dbReference type="Proteomes" id="UP000004295"/>
    </source>
</evidence>
<dbReference type="InterPro" id="IPR040530">
    <property type="entry name" value="T6SS_TssR-like_N"/>
</dbReference>
<feature type="domain" description="Type VI secretion system TssR-like N-terminal barrel" evidence="1">
    <location>
        <begin position="32"/>
        <end position="133"/>
    </location>
</feature>